<keyword evidence="1" id="KW-0812">Transmembrane</keyword>
<dbReference type="InterPro" id="IPR050879">
    <property type="entry name" value="Acyltransferase_3"/>
</dbReference>
<evidence type="ECO:0000313" key="4">
    <source>
        <dbReference type="Proteomes" id="UP000593880"/>
    </source>
</evidence>
<gene>
    <name evidence="3" type="ORF">XH86_13000</name>
</gene>
<evidence type="ECO:0000256" key="1">
    <source>
        <dbReference type="SAM" id="Phobius"/>
    </source>
</evidence>
<feature type="transmembrane region" description="Helical" evidence="1">
    <location>
        <begin position="290"/>
        <end position="308"/>
    </location>
</feature>
<feature type="transmembrane region" description="Helical" evidence="1">
    <location>
        <begin position="12"/>
        <end position="31"/>
    </location>
</feature>
<feature type="transmembrane region" description="Helical" evidence="1">
    <location>
        <begin position="236"/>
        <end position="254"/>
    </location>
</feature>
<dbReference type="InterPro" id="IPR002656">
    <property type="entry name" value="Acyl_transf_3_dom"/>
</dbReference>
<feature type="transmembrane region" description="Helical" evidence="1">
    <location>
        <begin position="155"/>
        <end position="174"/>
    </location>
</feature>
<dbReference type="Pfam" id="PF01757">
    <property type="entry name" value="Acyl_transf_3"/>
    <property type="match status" value="1"/>
</dbReference>
<accession>A0ABX6UE07</accession>
<reference evidence="3 4" key="1">
    <citation type="submission" date="2018-06" db="EMBL/GenBank/DDBJ databases">
        <title>Comparative genomics of rhizobia nodulating Arachis hypogaea in China.</title>
        <authorList>
            <person name="Li Y."/>
        </authorList>
    </citation>
    <scope>NUCLEOTIDE SEQUENCE [LARGE SCALE GENOMIC DNA]</scope>
    <source>
        <strain evidence="3 4">CCBAU 51658</strain>
    </source>
</reference>
<feature type="domain" description="Acyltransferase 3" evidence="2">
    <location>
        <begin position="14"/>
        <end position="305"/>
    </location>
</feature>
<feature type="transmembrane region" description="Helical" evidence="1">
    <location>
        <begin position="83"/>
        <end position="105"/>
    </location>
</feature>
<evidence type="ECO:0000313" key="3">
    <source>
        <dbReference type="EMBL" id="QOZ59546.1"/>
    </source>
</evidence>
<dbReference type="PANTHER" id="PTHR23028">
    <property type="entry name" value="ACETYLTRANSFERASE"/>
    <property type="match status" value="1"/>
</dbReference>
<dbReference type="EMBL" id="CP030057">
    <property type="protein sequence ID" value="QOZ59546.1"/>
    <property type="molecule type" value="Genomic_DNA"/>
</dbReference>
<dbReference type="PANTHER" id="PTHR23028:SF53">
    <property type="entry name" value="ACYL_TRANSF_3 DOMAIN-CONTAINING PROTEIN"/>
    <property type="match status" value="1"/>
</dbReference>
<organism evidence="3 4">
    <name type="scientific">Bradyrhizobium guangdongense</name>
    <dbReference type="NCBI Taxonomy" id="1325090"/>
    <lineage>
        <taxon>Bacteria</taxon>
        <taxon>Pseudomonadati</taxon>
        <taxon>Pseudomonadota</taxon>
        <taxon>Alphaproteobacteria</taxon>
        <taxon>Hyphomicrobiales</taxon>
        <taxon>Nitrobacteraceae</taxon>
        <taxon>Bradyrhizobium</taxon>
    </lineage>
</organism>
<sequence length="339" mass="37537">MSREIPINWSLLALLRMVLATIVAGGHLIWLHSDALTSGIASLGGKAAVAGFLVVSGFSIAASLDRDESGFYFRRFKRIYPMYFCSAIFAIALEIWLGTYQLPLYTIEAQGPLTAIGNLLMLQTFFVRSLAYNSVLWSLAVECAFYIISPCLKRLPAAGWAALTLISATVFVLPHSVDGGFLYAVALKANVIKYFWPFAMGFLLYQYQSTAVALVLGAIGATLIWCSDFNPERFAVATFACSFAVVALSRTILFKQSKAMDYLGDLSYSLYLLQLPTFILIYRMCGITNPVALLVGVFLTTIIAYELIDVRLKRAIFKNSVSFGELIGWPRLRINRRLS</sequence>
<keyword evidence="1" id="KW-0472">Membrane</keyword>
<name>A0ABX6UE07_9BRAD</name>
<evidence type="ECO:0000259" key="2">
    <source>
        <dbReference type="Pfam" id="PF01757"/>
    </source>
</evidence>
<dbReference type="Proteomes" id="UP000593880">
    <property type="component" value="Chromosome"/>
</dbReference>
<feature type="transmembrane region" description="Helical" evidence="1">
    <location>
        <begin position="211"/>
        <end position="230"/>
    </location>
</feature>
<proteinExistence type="predicted"/>
<keyword evidence="1" id="KW-1133">Transmembrane helix</keyword>
<feature type="transmembrane region" description="Helical" evidence="1">
    <location>
        <begin position="125"/>
        <end position="148"/>
    </location>
</feature>
<feature type="transmembrane region" description="Helical" evidence="1">
    <location>
        <begin position="43"/>
        <end position="62"/>
    </location>
</feature>
<protein>
    <recommendedName>
        <fullName evidence="2">Acyltransferase 3 domain-containing protein</fullName>
    </recommendedName>
</protein>
<keyword evidence="4" id="KW-1185">Reference proteome</keyword>